<dbReference type="GO" id="GO:0016594">
    <property type="term" value="F:glycine binding"/>
    <property type="evidence" value="ECO:0007669"/>
    <property type="project" value="TreeGrafter"/>
</dbReference>
<dbReference type="Gene3D" id="3.40.640.10">
    <property type="entry name" value="Type I PLP-dependent aspartate aminotransferase-like (Major domain)"/>
    <property type="match status" value="2"/>
</dbReference>
<name>A0A3B1E8J1_9ZZZZ</name>
<dbReference type="CDD" id="cd00613">
    <property type="entry name" value="GDC-P"/>
    <property type="match status" value="1"/>
</dbReference>
<gene>
    <name evidence="3" type="ORF">MNBD_PLANCTO03-1360</name>
</gene>
<reference evidence="3" key="1">
    <citation type="submission" date="2018-06" db="EMBL/GenBank/DDBJ databases">
        <authorList>
            <person name="Zhirakovskaya E."/>
        </authorList>
    </citation>
    <scope>NUCLEOTIDE SEQUENCE</scope>
</reference>
<dbReference type="FunFam" id="3.40.640.10:FF:000005">
    <property type="entry name" value="Glycine dehydrogenase (decarboxylating), mitochondrial"/>
    <property type="match status" value="1"/>
</dbReference>
<dbReference type="PANTHER" id="PTHR11773">
    <property type="entry name" value="GLYCINE DEHYDROGENASE, DECARBOXYLATING"/>
    <property type="match status" value="1"/>
</dbReference>
<evidence type="ECO:0000259" key="2">
    <source>
        <dbReference type="Pfam" id="PF02347"/>
    </source>
</evidence>
<dbReference type="Pfam" id="PF02347">
    <property type="entry name" value="GDC-P"/>
    <property type="match status" value="1"/>
</dbReference>
<dbReference type="GO" id="GO:0005960">
    <property type="term" value="C:glycine cleavage complex"/>
    <property type="evidence" value="ECO:0007669"/>
    <property type="project" value="TreeGrafter"/>
</dbReference>
<dbReference type="InterPro" id="IPR015421">
    <property type="entry name" value="PyrdxlP-dep_Trfase_major"/>
</dbReference>
<dbReference type="EMBL" id="UOGK01000542">
    <property type="protein sequence ID" value="VAX41447.1"/>
    <property type="molecule type" value="Genomic_DNA"/>
</dbReference>
<organism evidence="3">
    <name type="scientific">hydrothermal vent metagenome</name>
    <dbReference type="NCBI Taxonomy" id="652676"/>
    <lineage>
        <taxon>unclassified sequences</taxon>
        <taxon>metagenomes</taxon>
        <taxon>ecological metagenomes</taxon>
    </lineage>
</organism>
<dbReference type="GO" id="GO:0030170">
    <property type="term" value="F:pyridoxal phosphate binding"/>
    <property type="evidence" value="ECO:0007669"/>
    <property type="project" value="TreeGrafter"/>
</dbReference>
<sequence length="545" mass="58474">LGVVGFESLEALIDATIPSGIRLEVPMALSAPADRVRGEAELLAALRQIASKNRIFRSCIGMGYHSTVTPKVILRNVLENPGWYTQYTPYQSEISQGRLEALLHFQTMISDLTGLPIAGASLLDEGTAAAEAMAMCAGATRRNKFFIADDCHPQTIAVVRTRAASLGIELVIGEPTIEAVDASLAGVLVQSPTTDGRVVCYEELAKAAHEHGALVVAAADPLALVLFRPPGEWGADIAIGSVQRFGVPMGFGGPHAAYMACTEKLTRKMPGRIIGVSKDAAGKVACRMAIQTREQHIKRERATSNICTAQALLAIMAGMYGIYHGPEGLKAIAERVRLWTLTLRAGLRELGHEIEEGEVFDTLRVKPVGCEAEAVLTAARARKINLRDFGDGTVGMSLDETCDEGLLSDLLSAFGACETRAGKPALLVGGLLASAQTSIPSAFARTSAFLTNPIFHSCRSETEMLRHIFRLQGRDLSLVHATIPLGSCTMKLNGTSEMIPITWPEFAELHPFAPADQTEGYRKLFAQLETWLAEITGFAAVSLQP</sequence>
<dbReference type="GO" id="GO:0005739">
    <property type="term" value="C:mitochondrion"/>
    <property type="evidence" value="ECO:0007669"/>
    <property type="project" value="TreeGrafter"/>
</dbReference>
<dbReference type="EC" id="1.4.4.2" evidence="3"/>
<evidence type="ECO:0000256" key="1">
    <source>
        <dbReference type="ARBA" id="ARBA00023002"/>
    </source>
</evidence>
<dbReference type="AlphaFoldDB" id="A0A3B1E8J1"/>
<feature type="non-terminal residue" evidence="3">
    <location>
        <position position="545"/>
    </location>
</feature>
<dbReference type="InterPro" id="IPR049315">
    <property type="entry name" value="GDC-P_N"/>
</dbReference>
<dbReference type="GO" id="GO:0019464">
    <property type="term" value="P:glycine decarboxylation via glycine cleavage system"/>
    <property type="evidence" value="ECO:0007669"/>
    <property type="project" value="TreeGrafter"/>
</dbReference>
<dbReference type="InterPro" id="IPR020581">
    <property type="entry name" value="GDC_P"/>
</dbReference>
<dbReference type="SUPFAM" id="SSF53383">
    <property type="entry name" value="PLP-dependent transferases"/>
    <property type="match status" value="2"/>
</dbReference>
<dbReference type="PANTHER" id="PTHR11773:SF1">
    <property type="entry name" value="GLYCINE DEHYDROGENASE (DECARBOXYLATING), MITOCHONDRIAL"/>
    <property type="match status" value="1"/>
</dbReference>
<protein>
    <submittedName>
        <fullName evidence="3">Glycine dehydrogenase [decarboxylating] (Glycine cleavage system P protein)</fullName>
        <ecNumber evidence="3">1.4.4.2</ecNumber>
    </submittedName>
</protein>
<keyword evidence="1 3" id="KW-0560">Oxidoreductase</keyword>
<proteinExistence type="predicted"/>
<dbReference type="InterPro" id="IPR015424">
    <property type="entry name" value="PyrdxlP-dep_Trfase"/>
</dbReference>
<accession>A0A3B1E8J1</accession>
<dbReference type="GO" id="GO:0004375">
    <property type="term" value="F:glycine dehydrogenase (decarboxylating) activity"/>
    <property type="evidence" value="ECO:0007669"/>
    <property type="project" value="UniProtKB-EC"/>
</dbReference>
<feature type="non-terminal residue" evidence="3">
    <location>
        <position position="1"/>
    </location>
</feature>
<feature type="domain" description="Glycine cleavage system P-protein N-terminal" evidence="2">
    <location>
        <begin position="2"/>
        <end position="414"/>
    </location>
</feature>
<evidence type="ECO:0000313" key="3">
    <source>
        <dbReference type="EMBL" id="VAX41447.1"/>
    </source>
</evidence>